<protein>
    <recommendedName>
        <fullName evidence="1">Methylmalonyl-CoA mutase alpha/beta chain catalytic domain-containing protein</fullName>
    </recommendedName>
</protein>
<dbReference type="STRING" id="1524460.IX84_15560"/>
<organism evidence="2 3">
    <name type="scientific">Phaeodactylibacter xiamenensis</name>
    <dbReference type="NCBI Taxonomy" id="1524460"/>
    <lineage>
        <taxon>Bacteria</taxon>
        <taxon>Pseudomonadati</taxon>
        <taxon>Bacteroidota</taxon>
        <taxon>Saprospiria</taxon>
        <taxon>Saprospirales</taxon>
        <taxon>Haliscomenobacteraceae</taxon>
        <taxon>Phaeodactylibacter</taxon>
    </lineage>
</organism>
<gene>
    <name evidence="2" type="ORF">IX84_15560</name>
</gene>
<dbReference type="RefSeq" id="WP_044222350.1">
    <property type="nucleotide sequence ID" value="NZ_JBKAGJ010000015.1"/>
</dbReference>
<dbReference type="SUPFAM" id="SSF51703">
    <property type="entry name" value="Cobalamin (vitamin B12)-dependent enzymes"/>
    <property type="match status" value="1"/>
</dbReference>
<dbReference type="Proteomes" id="UP000029736">
    <property type="component" value="Unassembled WGS sequence"/>
</dbReference>
<dbReference type="GO" id="GO:0031419">
    <property type="term" value="F:cobalamin binding"/>
    <property type="evidence" value="ECO:0007669"/>
    <property type="project" value="InterPro"/>
</dbReference>
<dbReference type="Pfam" id="PF01642">
    <property type="entry name" value="MM_CoA_mutase"/>
    <property type="match status" value="1"/>
</dbReference>
<dbReference type="EMBL" id="JPOS01000037">
    <property type="protein sequence ID" value="KGE87405.1"/>
    <property type="molecule type" value="Genomic_DNA"/>
</dbReference>
<dbReference type="InterPro" id="IPR006099">
    <property type="entry name" value="MeMalonylCoA_mutase_a/b_cat"/>
</dbReference>
<feature type="domain" description="Methylmalonyl-CoA mutase alpha/beta chain catalytic" evidence="1">
    <location>
        <begin position="137"/>
        <end position="382"/>
    </location>
</feature>
<evidence type="ECO:0000259" key="1">
    <source>
        <dbReference type="Pfam" id="PF01642"/>
    </source>
</evidence>
<reference evidence="2 3" key="1">
    <citation type="journal article" date="2014" name="Int. J. Syst. Evol. Microbiol.">
        <title>Phaeodactylibacter xiamenensis gen. nov., sp. nov., a member of the family Saprospiraceae isolated from the marine alga Phaeodactylum tricornutum.</title>
        <authorList>
            <person name="Chen Z.Jr."/>
            <person name="Lei X."/>
            <person name="Lai Q."/>
            <person name="Li Y."/>
            <person name="Zhang B."/>
            <person name="Zhang J."/>
            <person name="Zhang H."/>
            <person name="Yang L."/>
            <person name="Zheng W."/>
            <person name="Tian Y."/>
            <person name="Yu Z."/>
            <person name="Xu H.Jr."/>
            <person name="Zheng T."/>
        </authorList>
    </citation>
    <scope>NUCLEOTIDE SEQUENCE [LARGE SCALE GENOMIC DNA]</scope>
    <source>
        <strain evidence="2 3">KD52</strain>
    </source>
</reference>
<proteinExistence type="predicted"/>
<accession>A0A098S5M3</accession>
<dbReference type="PANTHER" id="PTHR48101">
    <property type="entry name" value="METHYLMALONYL-COA MUTASE, MITOCHONDRIAL-RELATED"/>
    <property type="match status" value="1"/>
</dbReference>
<dbReference type="PANTHER" id="PTHR48101:SF1">
    <property type="entry name" value="METHYLMALONYL-COA MUTASE, LARGE SUBUNIT"/>
    <property type="match status" value="1"/>
</dbReference>
<dbReference type="InterPro" id="IPR016176">
    <property type="entry name" value="Cbl-dep_enz_cat"/>
</dbReference>
<name>A0A098S5M3_9BACT</name>
<keyword evidence="3" id="KW-1185">Reference proteome</keyword>
<dbReference type="AlphaFoldDB" id="A0A098S5M3"/>
<dbReference type="GO" id="GO:0016866">
    <property type="term" value="F:intramolecular transferase activity"/>
    <property type="evidence" value="ECO:0007669"/>
    <property type="project" value="InterPro"/>
</dbReference>
<evidence type="ECO:0000313" key="2">
    <source>
        <dbReference type="EMBL" id="KGE87405.1"/>
    </source>
</evidence>
<dbReference type="Gene3D" id="3.20.20.240">
    <property type="entry name" value="Methylmalonyl-CoA mutase"/>
    <property type="match status" value="1"/>
</dbReference>
<comment type="caution">
    <text evidence="2">The sequence shown here is derived from an EMBL/GenBank/DDBJ whole genome shotgun (WGS) entry which is preliminary data.</text>
</comment>
<sequence>MKNLLEEFPAVDKATWVAKVEKDLKGKPLEDLFWHLGEDITVAPFYHPEDIDHQTTAPLLAGRRGNDWEIGEYINVYKDAKQANTALLEGLKGGVQAPLFRLFQPLDRTRLHQLLDGVAPEMVTLNFSEHYSDKQPARLMELLQSWYQEKGVTGAQANFTIDFDPILDFAEPPVDTLSAFIQSCADQWPNVRPLQVNAKTFHSGPEQVVEELALTMAKGAEYLARLTETGLNAEIINQHLQFGIAVSKSYFVEIAKFRALRLLWSNILKGYGVKGKQPFVVAHFAQESQDENPNSNMIRASTQAMSAVIGGVDRLYVLPSNRAQKEPDTPFSRRVARNLQHLLKMESHLDRVIDPGAGSYYIEKLTREIADRAWAKFQQLDQERAFD</sequence>
<evidence type="ECO:0000313" key="3">
    <source>
        <dbReference type="Proteomes" id="UP000029736"/>
    </source>
</evidence>
<dbReference type="OrthoDB" id="9762378at2"/>